<dbReference type="VEuPathDB" id="VectorBase:MDOA016012"/>
<name>A0A1I8NJ59_MUSDO</name>
<feature type="compositionally biased region" description="Low complexity" evidence="1">
    <location>
        <begin position="16"/>
        <end position="35"/>
    </location>
</feature>
<organism evidence="2">
    <name type="scientific">Musca domestica</name>
    <name type="common">House fly</name>
    <dbReference type="NCBI Taxonomy" id="7370"/>
    <lineage>
        <taxon>Eukaryota</taxon>
        <taxon>Metazoa</taxon>
        <taxon>Ecdysozoa</taxon>
        <taxon>Arthropoda</taxon>
        <taxon>Hexapoda</taxon>
        <taxon>Insecta</taxon>
        <taxon>Pterygota</taxon>
        <taxon>Neoptera</taxon>
        <taxon>Endopterygota</taxon>
        <taxon>Diptera</taxon>
        <taxon>Brachycera</taxon>
        <taxon>Muscomorpha</taxon>
        <taxon>Muscoidea</taxon>
        <taxon>Muscidae</taxon>
        <taxon>Musca</taxon>
    </lineage>
</organism>
<dbReference type="EnsemblMetazoa" id="MDOA016012-RA">
    <property type="protein sequence ID" value="MDOA016012-PA"/>
    <property type="gene ID" value="MDOA016012"/>
</dbReference>
<feature type="compositionally biased region" description="Polar residues" evidence="1">
    <location>
        <begin position="99"/>
        <end position="133"/>
    </location>
</feature>
<reference evidence="2" key="1">
    <citation type="submission" date="2020-05" db="UniProtKB">
        <authorList>
            <consortium name="EnsemblMetazoa"/>
        </authorList>
    </citation>
    <scope>IDENTIFICATION</scope>
    <source>
        <strain evidence="2">Aabys</strain>
    </source>
</reference>
<evidence type="ECO:0000256" key="1">
    <source>
        <dbReference type="SAM" id="MobiDB-lite"/>
    </source>
</evidence>
<evidence type="ECO:0000313" key="2">
    <source>
        <dbReference type="EnsemblMetazoa" id="MDOA016012-PA"/>
    </source>
</evidence>
<accession>A0A1I8NJ59</accession>
<sequence>MTLEEQPTQDNREQEQQLQDQQQQQSEQQQQQQQQPHGRIATAIRNAKITKRFKITAAGTTTPSGDEPKTSIASEKQPDEDMETTSVIFKSKYRPRQNFGGTSSSTTANSYTLNPTASNVYTTRPPQHSGTASSDDHPNSR</sequence>
<protein>
    <submittedName>
        <fullName evidence="2">Uncharacterized protein</fullName>
    </submittedName>
</protein>
<dbReference type="AlphaFoldDB" id="A0A1I8NJ59"/>
<feature type="region of interest" description="Disordered" evidence="1">
    <location>
        <begin position="1"/>
        <end position="141"/>
    </location>
</feature>
<proteinExistence type="predicted"/>